<gene>
    <name evidence="2" type="ORF">L3Y34_002507</name>
</gene>
<feature type="region of interest" description="Disordered" evidence="1">
    <location>
        <begin position="1"/>
        <end position="79"/>
    </location>
</feature>
<accession>A0AAE9DFL6</accession>
<evidence type="ECO:0000313" key="3">
    <source>
        <dbReference type="Proteomes" id="UP000827892"/>
    </source>
</evidence>
<dbReference type="EMBL" id="CP090893">
    <property type="protein sequence ID" value="ULU02972.1"/>
    <property type="molecule type" value="Genomic_DNA"/>
</dbReference>
<protein>
    <submittedName>
        <fullName evidence="2">Uncharacterized protein</fullName>
    </submittedName>
</protein>
<sequence>MMPIFPISGSSASKTTTATSTSSRSSTNVTTAKNPYHQNSQRHHHTPAKQQQSAPGGLSYRSANHQNARTTNTIGKYGHNGYKQRVRKVLEALESNFGASPTQLPEVSERSLDYLKSCSPVGDDSRRL</sequence>
<evidence type="ECO:0000313" key="2">
    <source>
        <dbReference type="EMBL" id="ULU02972.1"/>
    </source>
</evidence>
<dbReference type="Proteomes" id="UP000827892">
    <property type="component" value="Chromosome III"/>
</dbReference>
<evidence type="ECO:0000256" key="1">
    <source>
        <dbReference type="SAM" id="MobiDB-lite"/>
    </source>
</evidence>
<dbReference type="AlphaFoldDB" id="A0AAE9DFL6"/>
<proteinExistence type="predicted"/>
<feature type="compositionally biased region" description="Polar residues" evidence="1">
    <location>
        <begin position="61"/>
        <end position="74"/>
    </location>
</feature>
<name>A0AAE9DFL6_CAEBR</name>
<organism evidence="2 3">
    <name type="scientific">Caenorhabditis briggsae</name>
    <dbReference type="NCBI Taxonomy" id="6238"/>
    <lineage>
        <taxon>Eukaryota</taxon>
        <taxon>Metazoa</taxon>
        <taxon>Ecdysozoa</taxon>
        <taxon>Nematoda</taxon>
        <taxon>Chromadorea</taxon>
        <taxon>Rhabditida</taxon>
        <taxon>Rhabditina</taxon>
        <taxon>Rhabditomorpha</taxon>
        <taxon>Rhabditoidea</taxon>
        <taxon>Rhabditidae</taxon>
        <taxon>Peloderinae</taxon>
        <taxon>Caenorhabditis</taxon>
    </lineage>
</organism>
<reference evidence="2 3" key="1">
    <citation type="submission" date="2022-05" db="EMBL/GenBank/DDBJ databases">
        <title>Chromosome-level reference genomes for two strains of Caenorhabditis briggsae: an improved platform for comparative genomics.</title>
        <authorList>
            <person name="Stevens L."/>
            <person name="Andersen E.C."/>
        </authorList>
    </citation>
    <scope>NUCLEOTIDE SEQUENCE [LARGE SCALE GENOMIC DNA]</scope>
    <source>
        <strain evidence="2">QX1410_ONT</strain>
        <tissue evidence="2">Whole-organism</tissue>
    </source>
</reference>
<feature type="compositionally biased region" description="Low complexity" evidence="1">
    <location>
        <begin position="8"/>
        <end position="32"/>
    </location>
</feature>